<name>A0A317PW66_9ENTR</name>
<dbReference type="InterPro" id="IPR010425">
    <property type="entry name" value="Caps_synth_GfcC-like_C"/>
</dbReference>
<dbReference type="AlphaFoldDB" id="A0A317PW66"/>
<organism evidence="4 5">
    <name type="scientific">Mangrovibacter plantisponsor</name>
    <dbReference type="NCBI Taxonomy" id="451513"/>
    <lineage>
        <taxon>Bacteria</taxon>
        <taxon>Pseudomonadati</taxon>
        <taxon>Pseudomonadota</taxon>
        <taxon>Gammaproteobacteria</taxon>
        <taxon>Enterobacterales</taxon>
        <taxon>Enterobacteriaceae</taxon>
        <taxon>Mangrovibacter</taxon>
    </lineage>
</organism>
<evidence type="ECO:0000313" key="4">
    <source>
        <dbReference type="EMBL" id="PWW06909.1"/>
    </source>
</evidence>
<feature type="signal peptide" evidence="1">
    <location>
        <begin position="1"/>
        <end position="26"/>
    </location>
</feature>
<keyword evidence="5" id="KW-1185">Reference proteome</keyword>
<proteinExistence type="predicted"/>
<dbReference type="Proteomes" id="UP000246744">
    <property type="component" value="Unassembled WGS sequence"/>
</dbReference>
<feature type="domain" description="Capsule biosynthesis GfcC-like C-terminal" evidence="2">
    <location>
        <begin position="164"/>
        <end position="250"/>
    </location>
</feature>
<feature type="domain" description="Capsule biosynthesis GfcC-like N-terminal" evidence="3">
    <location>
        <begin position="26"/>
        <end position="146"/>
    </location>
</feature>
<sequence length="251" mass="27474">MNLTKTAPILFSLMMGFTAGPASTWAAGTVTVNMPGNSTPVQLNNVARLADVVTAPEVHSDWWRGAVISYQGASIKMQQEHQQLLADLDALARDEGGDSGAAIQALRAQLALVKVTGRQLVRLDPDWLRLHSQQNVPLEGQYQLWLPTQPNTVTILGLVSKPETVAFTPGESVADYLDDQSLLSGAERSYAWVIYPDGTTEQVPVAYWNKRHVEPSPGSLIFVGFGSHLFSSSWDELNKRILTSLTHRIPD</sequence>
<evidence type="ECO:0000259" key="2">
    <source>
        <dbReference type="Pfam" id="PF06251"/>
    </source>
</evidence>
<evidence type="ECO:0000256" key="1">
    <source>
        <dbReference type="SAM" id="SignalP"/>
    </source>
</evidence>
<dbReference type="EMBL" id="QGTS01000009">
    <property type="protein sequence ID" value="PWW06909.1"/>
    <property type="molecule type" value="Genomic_DNA"/>
</dbReference>
<protein>
    <submittedName>
        <fullName evidence="4">Capsule biosynthesis protein GfcC</fullName>
    </submittedName>
</protein>
<dbReference type="RefSeq" id="WP_110026571.1">
    <property type="nucleotide sequence ID" value="NZ_QGTS01000009.1"/>
</dbReference>
<dbReference type="InterPro" id="IPR046459">
    <property type="entry name" value="Caps_syn_GfcC_N"/>
</dbReference>
<gene>
    <name evidence="4" type="ORF">DES37_10927</name>
</gene>
<evidence type="ECO:0000259" key="3">
    <source>
        <dbReference type="Pfam" id="PF20616"/>
    </source>
</evidence>
<dbReference type="Gene3D" id="3.10.560.10">
    <property type="entry name" value="Outer membrane lipoprotein wza domain like"/>
    <property type="match status" value="1"/>
</dbReference>
<keyword evidence="1" id="KW-0732">Signal</keyword>
<reference evidence="4 5" key="1">
    <citation type="submission" date="2018-05" db="EMBL/GenBank/DDBJ databases">
        <title>Genomic Encyclopedia of Type Strains, Phase IV (KMG-IV): sequencing the most valuable type-strain genomes for metagenomic binning, comparative biology and taxonomic classification.</title>
        <authorList>
            <person name="Goeker M."/>
        </authorList>
    </citation>
    <scope>NUCLEOTIDE SEQUENCE [LARGE SCALE GENOMIC DNA]</scope>
    <source>
        <strain evidence="4 5">DSM 19579</strain>
    </source>
</reference>
<feature type="chain" id="PRO_5016388391" evidence="1">
    <location>
        <begin position="27"/>
        <end position="251"/>
    </location>
</feature>
<dbReference type="Pfam" id="PF06251">
    <property type="entry name" value="Caps_syn_GfcC_C"/>
    <property type="match status" value="1"/>
</dbReference>
<evidence type="ECO:0000313" key="5">
    <source>
        <dbReference type="Proteomes" id="UP000246744"/>
    </source>
</evidence>
<dbReference type="Gene3D" id="3.10.20.700">
    <property type="match status" value="1"/>
</dbReference>
<accession>A0A317PW66</accession>
<comment type="caution">
    <text evidence="4">The sequence shown here is derived from an EMBL/GenBank/DDBJ whole genome shotgun (WGS) entry which is preliminary data.</text>
</comment>
<dbReference type="OrthoDB" id="5592890at2"/>
<dbReference type="Pfam" id="PF20616">
    <property type="entry name" value="Caps_syn_GfcC_N"/>
    <property type="match status" value="1"/>
</dbReference>